<feature type="transmembrane region" description="Helical" evidence="1">
    <location>
        <begin position="39"/>
        <end position="59"/>
    </location>
</feature>
<dbReference type="AlphaFoldDB" id="A0A2U3JYX1"/>
<organism evidence="2 3">
    <name type="scientific">Candidatus Desulfosporosinus infrequens</name>
    <dbReference type="NCBI Taxonomy" id="2043169"/>
    <lineage>
        <taxon>Bacteria</taxon>
        <taxon>Bacillati</taxon>
        <taxon>Bacillota</taxon>
        <taxon>Clostridia</taxon>
        <taxon>Eubacteriales</taxon>
        <taxon>Desulfitobacteriaceae</taxon>
        <taxon>Desulfosporosinus</taxon>
    </lineage>
</organism>
<evidence type="ECO:0000313" key="2">
    <source>
        <dbReference type="EMBL" id="SPF32480.1"/>
    </source>
</evidence>
<accession>A0A2U3JYX1</accession>
<dbReference type="Proteomes" id="UP000238916">
    <property type="component" value="Unassembled WGS sequence"/>
</dbReference>
<evidence type="ECO:0000313" key="3">
    <source>
        <dbReference type="Proteomes" id="UP000238916"/>
    </source>
</evidence>
<keyword evidence="1" id="KW-0812">Transmembrane</keyword>
<keyword evidence="1" id="KW-1133">Transmembrane helix</keyword>
<protein>
    <submittedName>
        <fullName evidence="2">Uncharacterized protein</fullName>
    </submittedName>
</protein>
<dbReference type="EMBL" id="OMOF01000015">
    <property type="protein sequence ID" value="SPF32480.1"/>
    <property type="molecule type" value="Genomic_DNA"/>
</dbReference>
<evidence type="ECO:0000256" key="1">
    <source>
        <dbReference type="SAM" id="Phobius"/>
    </source>
</evidence>
<feature type="transmembrane region" description="Helical" evidence="1">
    <location>
        <begin position="6"/>
        <end position="27"/>
    </location>
</feature>
<sequence length="60" mass="6886">METNIYLFILALNLLVGLWGFGFHVLGDLAGTQSIIWARFLYSNPLLEPLLFVISLFWLD</sequence>
<name>A0A2U3JYX1_9FIRM</name>
<gene>
    <name evidence="2" type="ORF">SBF1_1110046</name>
</gene>
<keyword evidence="1" id="KW-0472">Membrane</keyword>
<reference evidence="3" key="1">
    <citation type="submission" date="2018-02" db="EMBL/GenBank/DDBJ databases">
        <authorList>
            <person name="Hausmann B."/>
        </authorList>
    </citation>
    <scope>NUCLEOTIDE SEQUENCE [LARGE SCALE GENOMIC DNA]</scope>
    <source>
        <strain evidence="3">Peat soil MAG SbF1</strain>
    </source>
</reference>
<proteinExistence type="predicted"/>